<evidence type="ECO:0000259" key="3">
    <source>
        <dbReference type="Pfam" id="PF13194"/>
    </source>
</evidence>
<dbReference type="STRING" id="195064.SAMN05421721_11039"/>
<keyword evidence="1" id="KW-0472">Membrane</keyword>
<feature type="transmembrane region" description="Helical" evidence="1">
    <location>
        <begin position="307"/>
        <end position="324"/>
    </location>
</feature>
<feature type="domain" description="DUF4010" evidence="3">
    <location>
        <begin position="183"/>
        <end position="391"/>
    </location>
</feature>
<proteinExistence type="predicted"/>
<feature type="transmembrane region" description="Helical" evidence="1">
    <location>
        <begin position="395"/>
        <end position="416"/>
    </location>
</feature>
<feature type="transmembrane region" description="Helical" evidence="1">
    <location>
        <begin position="205"/>
        <end position="225"/>
    </location>
</feature>
<dbReference type="OrthoDB" id="9813718at2"/>
<feature type="domain" description="MgtC/SapB/SrpB/YhiD N-terminal" evidence="2">
    <location>
        <begin position="10"/>
        <end position="135"/>
    </location>
</feature>
<evidence type="ECO:0000313" key="5">
    <source>
        <dbReference type="Proteomes" id="UP000199556"/>
    </source>
</evidence>
<accession>A0A1I4RWL7</accession>
<dbReference type="Pfam" id="PF13194">
    <property type="entry name" value="DUF4010"/>
    <property type="match status" value="1"/>
</dbReference>
<feature type="transmembrane region" description="Helical" evidence="1">
    <location>
        <begin position="368"/>
        <end position="388"/>
    </location>
</feature>
<dbReference type="AlphaFoldDB" id="A0A1I4RWL7"/>
<dbReference type="Proteomes" id="UP000199556">
    <property type="component" value="Unassembled WGS sequence"/>
</dbReference>
<feature type="transmembrane region" description="Helical" evidence="1">
    <location>
        <begin position="38"/>
        <end position="57"/>
    </location>
</feature>
<dbReference type="EMBL" id="FOUO01000010">
    <property type="protein sequence ID" value="SFM56609.1"/>
    <property type="molecule type" value="Genomic_DNA"/>
</dbReference>
<feature type="transmembrane region" description="Helical" evidence="1">
    <location>
        <begin position="268"/>
        <end position="287"/>
    </location>
</feature>
<feature type="transmembrane region" description="Helical" evidence="1">
    <location>
        <begin position="145"/>
        <end position="163"/>
    </location>
</feature>
<feature type="transmembrane region" description="Helical" evidence="1">
    <location>
        <begin position="115"/>
        <end position="133"/>
    </location>
</feature>
<gene>
    <name evidence="4" type="ORF">SAMN05421721_11039</name>
</gene>
<dbReference type="InterPro" id="IPR025105">
    <property type="entry name" value="DUF4010"/>
</dbReference>
<dbReference type="InterPro" id="IPR049177">
    <property type="entry name" value="MgtC_SapB_SrpB_YhiD_N"/>
</dbReference>
<evidence type="ECO:0000259" key="2">
    <source>
        <dbReference type="Pfam" id="PF02308"/>
    </source>
</evidence>
<feature type="transmembrane region" description="Helical" evidence="1">
    <location>
        <begin position="178"/>
        <end position="196"/>
    </location>
</feature>
<dbReference type="PANTHER" id="PTHR39084:SF1">
    <property type="entry name" value="DUF4010 DOMAIN-CONTAINING PROTEIN"/>
    <property type="match status" value="1"/>
</dbReference>
<organism evidence="4 5">
    <name type="scientific">Ectothiorhodospira mobilis</name>
    <dbReference type="NCBI Taxonomy" id="195064"/>
    <lineage>
        <taxon>Bacteria</taxon>
        <taxon>Pseudomonadati</taxon>
        <taxon>Pseudomonadota</taxon>
        <taxon>Gammaproteobacteria</taxon>
        <taxon>Chromatiales</taxon>
        <taxon>Ectothiorhodospiraceae</taxon>
        <taxon>Ectothiorhodospira</taxon>
    </lineage>
</organism>
<keyword evidence="1" id="KW-0812">Transmembrane</keyword>
<feature type="transmembrane region" description="Helical" evidence="1">
    <location>
        <begin position="63"/>
        <end position="83"/>
    </location>
</feature>
<dbReference type="RefSeq" id="WP_090485885.1">
    <property type="nucleotide sequence ID" value="NZ_FOUO01000010.1"/>
</dbReference>
<evidence type="ECO:0000256" key="1">
    <source>
        <dbReference type="SAM" id="Phobius"/>
    </source>
</evidence>
<dbReference type="Pfam" id="PF02308">
    <property type="entry name" value="MgtC"/>
    <property type="match status" value="1"/>
</dbReference>
<keyword evidence="5" id="KW-1185">Reference proteome</keyword>
<name>A0A1I4RWL7_ECTMO</name>
<feature type="transmembrane region" description="Helical" evidence="1">
    <location>
        <begin position="90"/>
        <end position="109"/>
    </location>
</feature>
<feature type="transmembrane region" description="Helical" evidence="1">
    <location>
        <begin position="336"/>
        <end position="356"/>
    </location>
</feature>
<feature type="transmembrane region" description="Helical" evidence="1">
    <location>
        <begin position="237"/>
        <end position="261"/>
    </location>
</feature>
<dbReference type="PANTHER" id="PTHR39084">
    <property type="entry name" value="MEMBRANE PROTEIN-RELATED"/>
    <property type="match status" value="1"/>
</dbReference>
<evidence type="ECO:0000313" key="4">
    <source>
        <dbReference type="EMBL" id="SFM56609.1"/>
    </source>
</evidence>
<reference evidence="4 5" key="1">
    <citation type="submission" date="2016-10" db="EMBL/GenBank/DDBJ databases">
        <authorList>
            <person name="de Groot N.N."/>
        </authorList>
    </citation>
    <scope>NUCLEOTIDE SEQUENCE [LARGE SCALE GENOMIC DNA]</scope>
    <source>
        <strain evidence="4 5">DSM 4180</strain>
    </source>
</reference>
<feature type="transmembrane region" description="Helical" evidence="1">
    <location>
        <begin position="6"/>
        <end position="26"/>
    </location>
</feature>
<sequence length="425" mass="44657">MDDPAHLYTLALALALGLLIGLERGWKERLLEEGQRVAGIRTFALIGLLGGVAGLLTLDHGPLLLVLPLATLAAVLIAAHILSQRQDQDMGITGVVASLLTFCFGAMATLGMPRLAAACAVVTAILLGIKPVLHAWVRRLEERELYATFKMLLISVVILPLLPNQGYGPWEALNPHRIWWMVVLIAGISFVGYFAMRIVGERRGILATGLLGGLASSTAVTVNFARIARRNPAGSGVLAAGILVAGATMFPRMLAVTWVLNADLGRQLLAPVLVMMGLIYLGAALLWRDRGSVSSTGRAALHNPFELRPALIFAGLLVAIVLLSRGLSESFGDAGLYLLSLASGLADVDAITLSVADMTRDGLGLPTANLAILIAAFSNSLVKAGLSLGIGGLRLGIRVLLPMVLAVACGALTWWLTTPLVSATA</sequence>
<keyword evidence="1" id="KW-1133">Transmembrane helix</keyword>
<protein>
    <submittedName>
        <fullName evidence="4">Uncharacterized membrane protein, DUF4010 family</fullName>
    </submittedName>
</protein>